<accession>A0ABW2ESY6</accession>
<evidence type="ECO:0000313" key="3">
    <source>
        <dbReference type="EMBL" id="MFC7089060.1"/>
    </source>
</evidence>
<dbReference type="InterPro" id="IPR005530">
    <property type="entry name" value="SPW"/>
</dbReference>
<proteinExistence type="predicted"/>
<feature type="transmembrane region" description="Helical" evidence="1">
    <location>
        <begin position="96"/>
        <end position="117"/>
    </location>
</feature>
<feature type="transmembrane region" description="Helical" evidence="1">
    <location>
        <begin position="44"/>
        <end position="62"/>
    </location>
</feature>
<protein>
    <submittedName>
        <fullName evidence="3">SPW repeat protein</fullName>
    </submittedName>
</protein>
<keyword evidence="1" id="KW-0812">Transmembrane</keyword>
<name>A0ABW2ESY6_9GAMM</name>
<sequence>MIEMLKSQQIKMHWRDWLMLLFGVWLVASPFAFGHAAAGAGMVMWAPVLLGVAVIVFAVAVLRKTQVWEEWILFALGMALIAAPFLLGYAGVTLAMWNSVVMGLLVGVDAGWSLFALTHHGKKAA</sequence>
<keyword evidence="1" id="KW-1133">Transmembrane helix</keyword>
<dbReference type="Proteomes" id="UP001596411">
    <property type="component" value="Unassembled WGS sequence"/>
</dbReference>
<dbReference type="RefSeq" id="WP_346062689.1">
    <property type="nucleotide sequence ID" value="NZ_BAAADR010000012.1"/>
</dbReference>
<keyword evidence="1" id="KW-0472">Membrane</keyword>
<feature type="domain" description="SPW repeat-containing integral membrane" evidence="2">
    <location>
        <begin position="14"/>
        <end position="108"/>
    </location>
</feature>
<dbReference type="EMBL" id="JBHSZP010000013">
    <property type="protein sequence ID" value="MFC7089060.1"/>
    <property type="molecule type" value="Genomic_DNA"/>
</dbReference>
<gene>
    <name evidence="3" type="ORF">ACFQH5_05815</name>
</gene>
<organism evidence="3 4">
    <name type="scientific">Halomonas salifodinae</name>
    <dbReference type="NCBI Taxonomy" id="438745"/>
    <lineage>
        <taxon>Bacteria</taxon>
        <taxon>Pseudomonadati</taxon>
        <taxon>Pseudomonadota</taxon>
        <taxon>Gammaproteobacteria</taxon>
        <taxon>Oceanospirillales</taxon>
        <taxon>Halomonadaceae</taxon>
        <taxon>Halomonas</taxon>
    </lineage>
</organism>
<dbReference type="Pfam" id="PF03779">
    <property type="entry name" value="SPW"/>
    <property type="match status" value="1"/>
</dbReference>
<feature type="transmembrane region" description="Helical" evidence="1">
    <location>
        <begin position="71"/>
        <end position="90"/>
    </location>
</feature>
<reference evidence="4" key="1">
    <citation type="journal article" date="2019" name="Int. J. Syst. Evol. Microbiol.">
        <title>The Global Catalogue of Microorganisms (GCM) 10K type strain sequencing project: providing services to taxonomists for standard genome sequencing and annotation.</title>
        <authorList>
            <consortium name="The Broad Institute Genomics Platform"/>
            <consortium name="The Broad Institute Genome Sequencing Center for Infectious Disease"/>
            <person name="Wu L."/>
            <person name="Ma J."/>
        </authorList>
    </citation>
    <scope>NUCLEOTIDE SEQUENCE [LARGE SCALE GENOMIC DNA]</scope>
    <source>
        <strain evidence="4">CGMCC 1.13666</strain>
    </source>
</reference>
<evidence type="ECO:0000256" key="1">
    <source>
        <dbReference type="SAM" id="Phobius"/>
    </source>
</evidence>
<evidence type="ECO:0000259" key="2">
    <source>
        <dbReference type="Pfam" id="PF03779"/>
    </source>
</evidence>
<keyword evidence="4" id="KW-1185">Reference proteome</keyword>
<evidence type="ECO:0000313" key="4">
    <source>
        <dbReference type="Proteomes" id="UP001596411"/>
    </source>
</evidence>
<comment type="caution">
    <text evidence="3">The sequence shown here is derived from an EMBL/GenBank/DDBJ whole genome shotgun (WGS) entry which is preliminary data.</text>
</comment>